<reference evidence="3" key="1">
    <citation type="submission" date="2022-04" db="EMBL/GenBank/DDBJ databases">
        <title>A functionally conserved STORR gene fusion in Papaver species that diverged 16.8 million years ago.</title>
        <authorList>
            <person name="Catania T."/>
        </authorList>
    </citation>
    <scope>NUCLEOTIDE SEQUENCE</scope>
    <source>
        <strain evidence="3">S-188037</strain>
    </source>
</reference>
<evidence type="ECO:0000256" key="1">
    <source>
        <dbReference type="SAM" id="Phobius"/>
    </source>
</evidence>
<dbReference type="InterPro" id="IPR036770">
    <property type="entry name" value="Ankyrin_rpt-contain_sf"/>
</dbReference>
<feature type="transmembrane region" description="Helical" evidence="1">
    <location>
        <begin position="620"/>
        <end position="638"/>
    </location>
</feature>
<sequence>MSSIFFLIKNSLHPNCQKHKWFLFLNTCVGPPNYNHYAPFYDAALKGDWASALEFIAANEGAQNATINDIVRTALHVAAGAGQSEFVIELVKIMEPEVLVQKDSANGDTALHFASLNASLDAVRAIRKKNKLSTQIRNRKGWTPLLLCAAYVTKDRKDILEYLCIKTKKDLERGMLPRNDHEAEIIYEGPIEAPIFSQYLGAELVCNVTAAGFYDVAFYLVKNHRNLATAPDEDKCTMLDVLAKKNSDFPSGTKLGFWQRRIYSLIPLNVDEVLCKSDDGLTHIPRKQITLKFSFTGAFIVSLLWSFFIQVPGIKQVYLKKLVHVQALELLKCVCSEISSMLTKEDILVFLGSGILRNGAKFGIVELVTECIKTYPEQILFLDTGRNIFHTAVEHRKGKIFGIMYGTSQRKRLMACWRVESGNNILYLAAKLPRPEVLSVVAGAALQMQRELQWFKEVEEIVQPTYKESENEENETPKDVFAREHQGLAEKGEKWLKDTASSCMVVGTLIITVVFAAAFTVPGGNYQESDIIRKGTPIFLYEKPFTVFVVADVLAFFSSVTSVLMFLSILTSRYAMEEFLELLPKRLIVGLATLFFSIAAMMVAFAATLCMVLNQRLSWAFVPIAVIATFPLYLYVFLQFPLLIEMIHSTYWPDLFHGDSELA</sequence>
<dbReference type="Proteomes" id="UP001202328">
    <property type="component" value="Unassembled WGS sequence"/>
</dbReference>
<gene>
    <name evidence="3" type="ORF">MKW98_003985</name>
</gene>
<keyword evidence="4" id="KW-1185">Reference proteome</keyword>
<proteinExistence type="predicted"/>
<organism evidence="3 4">
    <name type="scientific">Papaver atlanticum</name>
    <dbReference type="NCBI Taxonomy" id="357466"/>
    <lineage>
        <taxon>Eukaryota</taxon>
        <taxon>Viridiplantae</taxon>
        <taxon>Streptophyta</taxon>
        <taxon>Embryophyta</taxon>
        <taxon>Tracheophyta</taxon>
        <taxon>Spermatophyta</taxon>
        <taxon>Magnoliopsida</taxon>
        <taxon>Ranunculales</taxon>
        <taxon>Papaveraceae</taxon>
        <taxon>Papaveroideae</taxon>
        <taxon>Papaver</taxon>
    </lineage>
</organism>
<dbReference type="EMBL" id="JAJJMB010009474">
    <property type="protein sequence ID" value="KAI3913506.1"/>
    <property type="molecule type" value="Genomic_DNA"/>
</dbReference>
<comment type="caution">
    <text evidence="3">The sequence shown here is derived from an EMBL/GenBank/DDBJ whole genome shotgun (WGS) entry which is preliminary data.</text>
</comment>
<evidence type="ECO:0000259" key="2">
    <source>
        <dbReference type="Pfam" id="PF13962"/>
    </source>
</evidence>
<dbReference type="InterPro" id="IPR026961">
    <property type="entry name" value="PGG_dom"/>
</dbReference>
<keyword evidence="1" id="KW-0812">Transmembrane</keyword>
<dbReference type="Pfam" id="PF12796">
    <property type="entry name" value="Ank_2"/>
    <property type="match status" value="1"/>
</dbReference>
<accession>A0AAD4XH56</accession>
<feature type="transmembrane region" description="Helical" evidence="1">
    <location>
        <begin position="587"/>
        <end position="614"/>
    </location>
</feature>
<dbReference type="PANTHER" id="PTHR24177:SF365">
    <property type="entry name" value="ANKYRIN REPEAT-CONTAINING PROTEIN NPR4-LIKE ISOFORM X1"/>
    <property type="match status" value="1"/>
</dbReference>
<dbReference type="Pfam" id="PF13962">
    <property type="entry name" value="PGG"/>
    <property type="match status" value="1"/>
</dbReference>
<feature type="domain" description="PGG" evidence="2">
    <location>
        <begin position="493"/>
        <end position="612"/>
    </location>
</feature>
<name>A0AAD4XH56_9MAGN</name>
<feature type="transmembrane region" description="Helical" evidence="1">
    <location>
        <begin position="545"/>
        <end position="567"/>
    </location>
</feature>
<dbReference type="GO" id="GO:0016020">
    <property type="term" value="C:membrane"/>
    <property type="evidence" value="ECO:0007669"/>
    <property type="project" value="TreeGrafter"/>
</dbReference>
<feature type="transmembrane region" description="Helical" evidence="1">
    <location>
        <begin position="503"/>
        <end position="525"/>
    </location>
</feature>
<feature type="transmembrane region" description="Helical" evidence="1">
    <location>
        <begin position="293"/>
        <end position="311"/>
    </location>
</feature>
<evidence type="ECO:0000313" key="4">
    <source>
        <dbReference type="Proteomes" id="UP001202328"/>
    </source>
</evidence>
<dbReference type="PANTHER" id="PTHR24177">
    <property type="entry name" value="CASKIN"/>
    <property type="match status" value="1"/>
</dbReference>
<protein>
    <recommendedName>
        <fullName evidence="2">PGG domain-containing protein</fullName>
    </recommendedName>
</protein>
<dbReference type="Gene3D" id="1.25.40.20">
    <property type="entry name" value="Ankyrin repeat-containing domain"/>
    <property type="match status" value="1"/>
</dbReference>
<dbReference type="InterPro" id="IPR002110">
    <property type="entry name" value="Ankyrin_rpt"/>
</dbReference>
<evidence type="ECO:0000313" key="3">
    <source>
        <dbReference type="EMBL" id="KAI3913506.1"/>
    </source>
</evidence>
<keyword evidence="1" id="KW-0472">Membrane</keyword>
<dbReference type="AlphaFoldDB" id="A0AAD4XH56"/>
<dbReference type="SUPFAM" id="SSF48403">
    <property type="entry name" value="Ankyrin repeat"/>
    <property type="match status" value="1"/>
</dbReference>
<keyword evidence="1" id="KW-1133">Transmembrane helix</keyword>
<dbReference type="SMART" id="SM00248">
    <property type="entry name" value="ANK"/>
    <property type="match status" value="3"/>
</dbReference>